<keyword evidence="2" id="KW-1185">Reference proteome</keyword>
<sequence length="165" mass="18965">MIAYMTFTSGSGRHLLYADIITIFFEVAHVDLCLRGRPISDSDSDIDTVDIATLKGIKYRYIRMEHGGYGKRTSLLVSTVRDMSPRMTPILPCTLMSATTWTTTSYNWTTMVATMRFNRNPRFTRFHQLHKTRSRSLRPAHRTLASLIHRMSTLLAYISAQLCHM</sequence>
<accession>A0AAP0IQQ4</accession>
<protein>
    <submittedName>
        <fullName evidence="1">Uncharacterized protein</fullName>
    </submittedName>
</protein>
<name>A0AAP0IQQ4_9MAGN</name>
<reference evidence="1 2" key="1">
    <citation type="submission" date="2024-01" db="EMBL/GenBank/DDBJ databases">
        <title>Genome assemblies of Stephania.</title>
        <authorList>
            <person name="Yang L."/>
        </authorList>
    </citation>
    <scope>NUCLEOTIDE SEQUENCE [LARGE SCALE GENOMIC DNA]</scope>
    <source>
        <strain evidence="1">JXDWG</strain>
        <tissue evidence="1">Leaf</tissue>
    </source>
</reference>
<evidence type="ECO:0000313" key="1">
    <source>
        <dbReference type="EMBL" id="KAK9118952.1"/>
    </source>
</evidence>
<dbReference type="EMBL" id="JBBNAG010000007">
    <property type="protein sequence ID" value="KAK9118952.1"/>
    <property type="molecule type" value="Genomic_DNA"/>
</dbReference>
<proteinExistence type="predicted"/>
<comment type="caution">
    <text evidence="1">The sequence shown here is derived from an EMBL/GenBank/DDBJ whole genome shotgun (WGS) entry which is preliminary data.</text>
</comment>
<evidence type="ECO:0000313" key="2">
    <source>
        <dbReference type="Proteomes" id="UP001419268"/>
    </source>
</evidence>
<organism evidence="1 2">
    <name type="scientific">Stephania cephalantha</name>
    <dbReference type="NCBI Taxonomy" id="152367"/>
    <lineage>
        <taxon>Eukaryota</taxon>
        <taxon>Viridiplantae</taxon>
        <taxon>Streptophyta</taxon>
        <taxon>Embryophyta</taxon>
        <taxon>Tracheophyta</taxon>
        <taxon>Spermatophyta</taxon>
        <taxon>Magnoliopsida</taxon>
        <taxon>Ranunculales</taxon>
        <taxon>Menispermaceae</taxon>
        <taxon>Menispermoideae</taxon>
        <taxon>Cissampelideae</taxon>
        <taxon>Stephania</taxon>
    </lineage>
</organism>
<gene>
    <name evidence="1" type="ORF">Scep_017045</name>
</gene>
<dbReference type="Proteomes" id="UP001419268">
    <property type="component" value="Unassembled WGS sequence"/>
</dbReference>
<dbReference type="AlphaFoldDB" id="A0AAP0IQQ4"/>